<evidence type="ECO:0000259" key="8">
    <source>
        <dbReference type="PROSITE" id="PS50011"/>
    </source>
</evidence>
<dbReference type="PROSITE" id="PS50011">
    <property type="entry name" value="PROTEIN_KINASE_DOM"/>
    <property type="match status" value="1"/>
</dbReference>
<organism evidence="9 10">
    <name type="scientific">Sporothrix bragantina</name>
    <dbReference type="NCBI Taxonomy" id="671064"/>
    <lineage>
        <taxon>Eukaryota</taxon>
        <taxon>Fungi</taxon>
        <taxon>Dikarya</taxon>
        <taxon>Ascomycota</taxon>
        <taxon>Pezizomycotina</taxon>
        <taxon>Sordariomycetes</taxon>
        <taxon>Sordariomycetidae</taxon>
        <taxon>Ophiostomatales</taxon>
        <taxon>Ophiostomataceae</taxon>
        <taxon>Sporothrix</taxon>
    </lineage>
</organism>
<evidence type="ECO:0000313" key="10">
    <source>
        <dbReference type="Proteomes" id="UP001642406"/>
    </source>
</evidence>
<evidence type="ECO:0000313" key="9">
    <source>
        <dbReference type="EMBL" id="CAK7223711.1"/>
    </source>
</evidence>
<feature type="compositionally biased region" description="Polar residues" evidence="7">
    <location>
        <begin position="444"/>
        <end position="474"/>
    </location>
</feature>
<keyword evidence="2" id="KW-0808">Transferase</keyword>
<dbReference type="PROSITE" id="PS00107">
    <property type="entry name" value="PROTEIN_KINASE_ATP"/>
    <property type="match status" value="1"/>
</dbReference>
<protein>
    <recommendedName>
        <fullName evidence="8">Protein kinase domain-containing protein</fullName>
    </recommendedName>
</protein>
<evidence type="ECO:0000256" key="7">
    <source>
        <dbReference type="SAM" id="MobiDB-lite"/>
    </source>
</evidence>
<feature type="compositionally biased region" description="Acidic residues" evidence="7">
    <location>
        <begin position="140"/>
        <end position="150"/>
    </location>
</feature>
<dbReference type="EMBL" id="CAWUHC010000045">
    <property type="protein sequence ID" value="CAK7223711.1"/>
    <property type="molecule type" value="Genomic_DNA"/>
</dbReference>
<dbReference type="PANTHER" id="PTHR24345:SF0">
    <property type="entry name" value="CELL CYCLE SERINE_THREONINE-PROTEIN KINASE CDC5_MSD2"/>
    <property type="match status" value="1"/>
</dbReference>
<dbReference type="Gene3D" id="1.10.510.10">
    <property type="entry name" value="Transferase(Phosphotransferase) domain 1"/>
    <property type="match status" value="1"/>
</dbReference>
<keyword evidence="5 6" id="KW-0067">ATP-binding</keyword>
<feature type="domain" description="Protein kinase" evidence="8">
    <location>
        <begin position="582"/>
        <end position="1026"/>
    </location>
</feature>
<reference evidence="9 10" key="1">
    <citation type="submission" date="2024-01" db="EMBL/GenBank/DDBJ databases">
        <authorList>
            <person name="Allen C."/>
            <person name="Tagirdzhanova G."/>
        </authorList>
    </citation>
    <scope>NUCLEOTIDE SEQUENCE [LARGE SCALE GENOMIC DNA]</scope>
</reference>
<evidence type="ECO:0000256" key="1">
    <source>
        <dbReference type="ARBA" id="ARBA00022527"/>
    </source>
</evidence>
<feature type="compositionally biased region" description="Low complexity" evidence="7">
    <location>
        <begin position="324"/>
        <end position="340"/>
    </location>
</feature>
<feature type="compositionally biased region" description="Polar residues" evidence="7">
    <location>
        <begin position="251"/>
        <end position="281"/>
    </location>
</feature>
<dbReference type="SUPFAM" id="SSF56112">
    <property type="entry name" value="Protein kinase-like (PK-like)"/>
    <property type="match status" value="1"/>
</dbReference>
<dbReference type="Proteomes" id="UP001642406">
    <property type="component" value="Unassembled WGS sequence"/>
</dbReference>
<feature type="region of interest" description="Disordered" evidence="7">
    <location>
        <begin position="859"/>
        <end position="896"/>
    </location>
</feature>
<dbReference type="Pfam" id="PF00069">
    <property type="entry name" value="Pkinase"/>
    <property type="match status" value="1"/>
</dbReference>
<keyword evidence="3 6" id="KW-0547">Nucleotide-binding</keyword>
<evidence type="ECO:0000256" key="3">
    <source>
        <dbReference type="ARBA" id="ARBA00022741"/>
    </source>
</evidence>
<feature type="region of interest" description="Disordered" evidence="7">
    <location>
        <begin position="1"/>
        <end position="532"/>
    </location>
</feature>
<dbReference type="InterPro" id="IPR017441">
    <property type="entry name" value="Protein_kinase_ATP_BS"/>
</dbReference>
<dbReference type="PROSITE" id="PS00108">
    <property type="entry name" value="PROTEIN_KINASE_ST"/>
    <property type="match status" value="1"/>
</dbReference>
<keyword evidence="10" id="KW-1185">Reference proteome</keyword>
<dbReference type="SMART" id="SM00220">
    <property type="entry name" value="S_TKc"/>
    <property type="match status" value="1"/>
</dbReference>
<dbReference type="InterPro" id="IPR011009">
    <property type="entry name" value="Kinase-like_dom_sf"/>
</dbReference>
<evidence type="ECO:0000256" key="6">
    <source>
        <dbReference type="PROSITE-ProRule" id="PRU10141"/>
    </source>
</evidence>
<feature type="compositionally biased region" description="Polar residues" evidence="7">
    <location>
        <begin position="366"/>
        <end position="386"/>
    </location>
</feature>
<evidence type="ECO:0000256" key="4">
    <source>
        <dbReference type="ARBA" id="ARBA00022777"/>
    </source>
</evidence>
<keyword evidence="1" id="KW-0723">Serine/threonine-protein kinase</keyword>
<evidence type="ECO:0000256" key="2">
    <source>
        <dbReference type="ARBA" id="ARBA00022679"/>
    </source>
</evidence>
<gene>
    <name evidence="9" type="ORF">SBRCBS47491_005300</name>
</gene>
<feature type="compositionally biased region" description="Basic and acidic residues" evidence="7">
    <location>
        <begin position="514"/>
        <end position="524"/>
    </location>
</feature>
<feature type="compositionally biased region" description="Basic residues" evidence="7">
    <location>
        <begin position="210"/>
        <end position="232"/>
    </location>
</feature>
<sequence length="1087" mass="116319">MTVASPVAPSVAQSTALLEGDDTESEPPQQLSFETPSDFQANPRQGPPQPCDSQSQSQFSDELPSVQRTTPSSLHHDTKPVEQSSTAQSVEDPVASSSPASLSTPLSSLPQAALGNLSSSPVSTRPFPTAEVVAVHDTIPEEDDETDYDTPNEPVTPVSGRQSRDGFHPAETQADSPALPKTETGAVAVSHPLSLPTSHLAVQQQQQQQHKPHSHHGHRNHHNAQRHPRHQRTLSNTSDTADVAHFPPPLSTTTLQSAAYQQSESSTTGVPQESPSSTRPTTAVAGSFLIGPPSTNGNATTAPNSEANNSSPGAINPSPSSDALQGSGSLGRRQSRGNNNASTSSFKRTMSSFFRRTPATAAAPEYQNSPSDSSLVEMAASSNSRKTPTRRWSMHRSLATTQSNSPPSPGSPPLEMVANGRHSASSNGNATTAAASAVQAATEPPSSGSTITVDGNASRSRNTGLPTQEDFLQNDSKKHRDRASTTGLSFHSAIHIVTGGNGPLGSRRNKNKNKRAEYRRRASSFDHASQNPIVENNSVPWAIPAEAGTGLKARRMSLSLPDDFTVDVGELHNEYEYQHMMGRHRRHLGKGATSKVTLMFRKGFPEELYAVKEFRGKSSSETPEEYEKKVKSEYSIAKSLHHPNIVETFRLCTDHGRWNHVMEYCQEGDLYSMVEKKYLRTPEREKDRLCLFKQLIQGLNYLHHHGIAHRDIKLENLLITNNSKLKITDFGASDIFSGTHPGLRSAGGRCGHNSDQTVRLCKPGICGSLPYISPEVLDGKVPYDPRKLDVWAAAIVLIHLFFGGPLWSEARVGNSKIYDKLLSAWGKWNRDQLPGVIEADRLHAEKVATDATEATSLAEATPAADAAAPAAPTATAESAATKPATPATPASVASSTGAPLTQAVSMLSISEVATTTTVETTSTPTAPATKASAPTAAETAAAATAAAAAAAASAAANGTTAAGERPIVDAAPIGRPNFFQDLPMPYVPVLDQFINPPVLRRILLHMLNPDPTRRLTIEQVANLRWFRGIECCQPEAYEDPLAPAVTAANARGCIDAKRSKAQINGQKIYCHNHLPPKTHSHAIVRNP</sequence>
<evidence type="ECO:0000256" key="5">
    <source>
        <dbReference type="ARBA" id="ARBA00022840"/>
    </source>
</evidence>
<feature type="compositionally biased region" description="Polar residues" evidence="7">
    <location>
        <begin position="26"/>
        <end position="43"/>
    </location>
</feature>
<dbReference type="InterPro" id="IPR000719">
    <property type="entry name" value="Prot_kinase_dom"/>
</dbReference>
<name>A0ABP0BWE1_9PEZI</name>
<feature type="compositionally biased region" description="Low complexity" evidence="7">
    <location>
        <begin position="423"/>
        <end position="442"/>
    </location>
</feature>
<feature type="binding site" evidence="6">
    <location>
        <position position="612"/>
    </location>
    <ligand>
        <name>ATP</name>
        <dbReference type="ChEBI" id="CHEBI:30616"/>
    </ligand>
</feature>
<keyword evidence="4" id="KW-0418">Kinase</keyword>
<proteinExistence type="predicted"/>
<dbReference type="PANTHER" id="PTHR24345">
    <property type="entry name" value="SERINE/THREONINE-PROTEIN KINASE PLK"/>
    <property type="match status" value="1"/>
</dbReference>
<dbReference type="InterPro" id="IPR008271">
    <property type="entry name" value="Ser/Thr_kinase_AS"/>
</dbReference>
<comment type="caution">
    <text evidence="9">The sequence shown here is derived from an EMBL/GenBank/DDBJ whole genome shotgun (WGS) entry which is preliminary data.</text>
</comment>
<feature type="compositionally biased region" description="Low complexity" evidence="7">
    <location>
        <begin position="93"/>
        <end position="114"/>
    </location>
</feature>
<feature type="compositionally biased region" description="Polar residues" evidence="7">
    <location>
        <begin position="341"/>
        <end position="354"/>
    </location>
</feature>
<feature type="compositionally biased region" description="Polar residues" evidence="7">
    <location>
        <begin position="293"/>
        <end position="323"/>
    </location>
</feature>
<accession>A0ABP0BWE1</accession>